<comment type="caution">
    <text evidence="2">The sequence shown here is derived from an EMBL/GenBank/DDBJ whole genome shotgun (WGS) entry which is preliminary data.</text>
</comment>
<reference evidence="2" key="1">
    <citation type="journal article" date="2021" name="PeerJ">
        <title>Extensive microbial diversity within the chicken gut microbiome revealed by metagenomics and culture.</title>
        <authorList>
            <person name="Gilroy R."/>
            <person name="Ravi A."/>
            <person name="Getino M."/>
            <person name="Pursley I."/>
            <person name="Horton D.L."/>
            <person name="Alikhan N.F."/>
            <person name="Baker D."/>
            <person name="Gharbi K."/>
            <person name="Hall N."/>
            <person name="Watson M."/>
            <person name="Adriaenssens E.M."/>
            <person name="Foster-Nyarko E."/>
            <person name="Jarju S."/>
            <person name="Secka A."/>
            <person name="Antonio M."/>
            <person name="Oren A."/>
            <person name="Chaudhuri R.R."/>
            <person name="La Ragione R."/>
            <person name="Hildebrand F."/>
            <person name="Pallen M.J."/>
        </authorList>
    </citation>
    <scope>NUCLEOTIDE SEQUENCE</scope>
    <source>
        <strain evidence="2">ChiSjej3B21-8574</strain>
    </source>
</reference>
<sequence length="130" mass="14570">MYLIGAFRRTALWCIIFTVLGSIAISADLLNFLGVLIVIYAFTLLLHLLVCKFKDKNRSFVEAFLSSLLRDLAAPFSKFSTFLAVITRRWVIQDDSKFHNIIDALQVVSGGIWSIIVFGVGAFLLVNIIL</sequence>
<keyword evidence="1" id="KW-1133">Transmembrane helix</keyword>
<keyword evidence="1" id="KW-0812">Transmembrane</keyword>
<evidence type="ECO:0000313" key="2">
    <source>
        <dbReference type="EMBL" id="HJC51135.1"/>
    </source>
</evidence>
<keyword evidence="1" id="KW-0472">Membrane</keyword>
<proteinExistence type="predicted"/>
<dbReference type="EMBL" id="DWWD01000044">
    <property type="protein sequence ID" value="HJC51135.1"/>
    <property type="molecule type" value="Genomic_DNA"/>
</dbReference>
<feature type="transmembrane region" description="Helical" evidence="1">
    <location>
        <begin position="7"/>
        <end position="26"/>
    </location>
</feature>
<protein>
    <submittedName>
        <fullName evidence="2">Uncharacterized protein</fullName>
    </submittedName>
</protein>
<evidence type="ECO:0000256" key="1">
    <source>
        <dbReference type="SAM" id="Phobius"/>
    </source>
</evidence>
<dbReference type="Proteomes" id="UP000823904">
    <property type="component" value="Unassembled WGS sequence"/>
</dbReference>
<feature type="transmembrane region" description="Helical" evidence="1">
    <location>
        <begin position="32"/>
        <end position="51"/>
    </location>
</feature>
<name>A0A9D2TAJ4_9FIRM</name>
<reference evidence="2" key="2">
    <citation type="submission" date="2021-04" db="EMBL/GenBank/DDBJ databases">
        <authorList>
            <person name="Gilroy R."/>
        </authorList>
    </citation>
    <scope>NUCLEOTIDE SEQUENCE</scope>
    <source>
        <strain evidence="2">ChiSjej3B21-8574</strain>
    </source>
</reference>
<gene>
    <name evidence="2" type="ORF">H9754_11330</name>
</gene>
<feature type="transmembrane region" description="Helical" evidence="1">
    <location>
        <begin position="111"/>
        <end position="129"/>
    </location>
</feature>
<dbReference type="AlphaFoldDB" id="A0A9D2TAJ4"/>
<evidence type="ECO:0000313" key="3">
    <source>
        <dbReference type="Proteomes" id="UP000823904"/>
    </source>
</evidence>
<organism evidence="2 3">
    <name type="scientific">Candidatus Anaerostipes avistercoris</name>
    <dbReference type="NCBI Taxonomy" id="2838462"/>
    <lineage>
        <taxon>Bacteria</taxon>
        <taxon>Bacillati</taxon>
        <taxon>Bacillota</taxon>
        <taxon>Clostridia</taxon>
        <taxon>Lachnospirales</taxon>
        <taxon>Lachnospiraceae</taxon>
        <taxon>Anaerostipes</taxon>
    </lineage>
</organism>
<accession>A0A9D2TAJ4</accession>